<reference evidence="2 3" key="1">
    <citation type="journal article" date="2018" name="Sci. Rep.">
        <title>Comparative genomics provides insights into the lifestyle and reveals functional heterogeneity of dark septate endophytic fungi.</title>
        <authorList>
            <person name="Knapp D.G."/>
            <person name="Nemeth J.B."/>
            <person name="Barry K."/>
            <person name="Hainaut M."/>
            <person name="Henrissat B."/>
            <person name="Johnson J."/>
            <person name="Kuo A."/>
            <person name="Lim J.H.P."/>
            <person name="Lipzen A."/>
            <person name="Nolan M."/>
            <person name="Ohm R.A."/>
            <person name="Tamas L."/>
            <person name="Grigoriev I.V."/>
            <person name="Spatafora J.W."/>
            <person name="Nagy L.G."/>
            <person name="Kovacs G.M."/>
        </authorList>
    </citation>
    <scope>NUCLEOTIDE SEQUENCE [LARGE SCALE GENOMIC DNA]</scope>
    <source>
        <strain evidence="2 3">DSE2036</strain>
    </source>
</reference>
<proteinExistence type="predicted"/>
<dbReference type="Proteomes" id="UP000244855">
    <property type="component" value="Unassembled WGS sequence"/>
</dbReference>
<sequence length="180" mass="21009">MENTGWLDYINDRLTGLRGPTASPAEERNHSDELTDQVPSLLNQELPPCGPIPQVAYENVNTELCSLWFQYEGKKPLDEICRAVHQDLLNEKLAYDAPKMRWRRTEVFHYEIRWASYFVRESQRPELLTESELLEQHKESFIPTELGFTCGSKHLLELWEEWHRKKRAISTQPPSIASLG</sequence>
<gene>
    <name evidence="2" type="ORF">DM02DRAFT_700547</name>
</gene>
<accession>A0A2V1EAS4</accession>
<keyword evidence="3" id="KW-1185">Reference proteome</keyword>
<protein>
    <submittedName>
        <fullName evidence="2">Uncharacterized protein</fullName>
    </submittedName>
</protein>
<dbReference type="OrthoDB" id="3796452at2759"/>
<name>A0A2V1EAS4_9PLEO</name>
<evidence type="ECO:0000313" key="3">
    <source>
        <dbReference type="Proteomes" id="UP000244855"/>
    </source>
</evidence>
<dbReference type="EMBL" id="KZ805303">
    <property type="protein sequence ID" value="PVI07633.1"/>
    <property type="molecule type" value="Genomic_DNA"/>
</dbReference>
<dbReference type="AlphaFoldDB" id="A0A2V1EAS4"/>
<evidence type="ECO:0000313" key="2">
    <source>
        <dbReference type="EMBL" id="PVI07633.1"/>
    </source>
</evidence>
<feature type="region of interest" description="Disordered" evidence="1">
    <location>
        <begin position="17"/>
        <end position="36"/>
    </location>
</feature>
<organism evidence="2 3">
    <name type="scientific">Periconia macrospinosa</name>
    <dbReference type="NCBI Taxonomy" id="97972"/>
    <lineage>
        <taxon>Eukaryota</taxon>
        <taxon>Fungi</taxon>
        <taxon>Dikarya</taxon>
        <taxon>Ascomycota</taxon>
        <taxon>Pezizomycotina</taxon>
        <taxon>Dothideomycetes</taxon>
        <taxon>Pleosporomycetidae</taxon>
        <taxon>Pleosporales</taxon>
        <taxon>Massarineae</taxon>
        <taxon>Periconiaceae</taxon>
        <taxon>Periconia</taxon>
    </lineage>
</organism>
<evidence type="ECO:0000256" key="1">
    <source>
        <dbReference type="SAM" id="MobiDB-lite"/>
    </source>
</evidence>